<name>A0A516Q1I1_9ACTN</name>
<evidence type="ECO:0000313" key="4">
    <source>
        <dbReference type="Proteomes" id="UP000319263"/>
    </source>
</evidence>
<dbReference type="PANTHER" id="PTHR43861:SF3">
    <property type="entry name" value="PUTATIVE (AFU_ORTHOLOGUE AFUA_2G14390)-RELATED"/>
    <property type="match status" value="1"/>
</dbReference>
<protein>
    <submittedName>
        <fullName evidence="3">Class I SAM-dependent methyltransferase</fullName>
    </submittedName>
</protein>
<dbReference type="RefSeq" id="WP_143987032.1">
    <property type="nucleotide sequence ID" value="NZ_CP041692.1"/>
</dbReference>
<dbReference type="CDD" id="cd02440">
    <property type="entry name" value="AdoMet_MTases"/>
    <property type="match status" value="1"/>
</dbReference>
<evidence type="ECO:0000259" key="2">
    <source>
        <dbReference type="Pfam" id="PF13649"/>
    </source>
</evidence>
<dbReference type="Proteomes" id="UP000319263">
    <property type="component" value="Chromosome"/>
</dbReference>
<dbReference type="InterPro" id="IPR041698">
    <property type="entry name" value="Methyltransf_25"/>
</dbReference>
<dbReference type="KEGG" id="mik:FOE78_15080"/>
<dbReference type="GO" id="GO:0008168">
    <property type="term" value="F:methyltransferase activity"/>
    <property type="evidence" value="ECO:0007669"/>
    <property type="project" value="UniProtKB-KW"/>
</dbReference>
<dbReference type="EMBL" id="CP041692">
    <property type="protein sequence ID" value="QDP97071.1"/>
    <property type="molecule type" value="Genomic_DNA"/>
</dbReference>
<dbReference type="SUPFAM" id="SSF53335">
    <property type="entry name" value="S-adenosyl-L-methionine-dependent methyltransferases"/>
    <property type="match status" value="1"/>
</dbReference>
<dbReference type="OrthoDB" id="9791837at2"/>
<evidence type="ECO:0000313" key="3">
    <source>
        <dbReference type="EMBL" id="QDP97071.1"/>
    </source>
</evidence>
<keyword evidence="3" id="KW-0489">Methyltransferase</keyword>
<evidence type="ECO:0000256" key="1">
    <source>
        <dbReference type="ARBA" id="ARBA00022679"/>
    </source>
</evidence>
<dbReference type="PANTHER" id="PTHR43861">
    <property type="entry name" value="TRANS-ACONITATE 2-METHYLTRANSFERASE-RELATED"/>
    <property type="match status" value="1"/>
</dbReference>
<keyword evidence="4" id="KW-1185">Reference proteome</keyword>
<proteinExistence type="predicted"/>
<dbReference type="Gene3D" id="3.40.50.150">
    <property type="entry name" value="Vaccinia Virus protein VP39"/>
    <property type="match status" value="1"/>
</dbReference>
<gene>
    <name evidence="3" type="ORF">FOE78_15080</name>
</gene>
<dbReference type="Pfam" id="PF13649">
    <property type="entry name" value="Methyltransf_25"/>
    <property type="match status" value="1"/>
</dbReference>
<accession>A0A516Q1I1</accession>
<keyword evidence="1 3" id="KW-0808">Transferase</keyword>
<dbReference type="AlphaFoldDB" id="A0A516Q1I1"/>
<reference evidence="3 4" key="1">
    <citation type="submission" date="2019-07" db="EMBL/GenBank/DDBJ databases">
        <title>Microlunatus dokdonensis sp. nov. isolated from the rhizospheric soil of the wild plant Elymus tsukushiensis.</title>
        <authorList>
            <person name="Ghim S.-Y."/>
            <person name="Hwang Y.-J."/>
            <person name="Son J.-S."/>
            <person name="Shin J.-H."/>
        </authorList>
    </citation>
    <scope>NUCLEOTIDE SEQUENCE [LARGE SCALE GENOMIC DNA]</scope>
    <source>
        <strain evidence="3 4">KUDC0627</strain>
    </source>
</reference>
<sequence>MSEYDWDPKTYLALMAEEVPDYHRLQDQLVVAASVHTSAKLILDLGIGSGLSAARVLDALPQATLVGIDNSHAMLAAAASSLPLRRFTPIEQRLEDPLPSGPYDLVISMLAIHHLDGPGKADLFSRIAGALRPGGRFVLADLVIPENPADMMTPIDGVEDKPSSLSDQLTWLTAAGLQPSVSWQHRDLAVINSTRPDQSTAHVKWPAAVKSQELPHS</sequence>
<feature type="domain" description="Methyltransferase" evidence="2">
    <location>
        <begin position="42"/>
        <end position="135"/>
    </location>
</feature>
<dbReference type="GO" id="GO:0032259">
    <property type="term" value="P:methylation"/>
    <property type="evidence" value="ECO:0007669"/>
    <property type="project" value="UniProtKB-KW"/>
</dbReference>
<organism evidence="3 4">
    <name type="scientific">Microlunatus elymi</name>
    <dbReference type="NCBI Taxonomy" id="2596828"/>
    <lineage>
        <taxon>Bacteria</taxon>
        <taxon>Bacillati</taxon>
        <taxon>Actinomycetota</taxon>
        <taxon>Actinomycetes</taxon>
        <taxon>Propionibacteriales</taxon>
        <taxon>Propionibacteriaceae</taxon>
        <taxon>Microlunatus</taxon>
    </lineage>
</organism>
<dbReference type="InterPro" id="IPR029063">
    <property type="entry name" value="SAM-dependent_MTases_sf"/>
</dbReference>